<organism evidence="1 2">
    <name type="scientific">Lepeophtheirus salmonis</name>
    <name type="common">Salmon louse</name>
    <name type="synonym">Caligus salmonis</name>
    <dbReference type="NCBI Taxonomy" id="72036"/>
    <lineage>
        <taxon>Eukaryota</taxon>
        <taxon>Metazoa</taxon>
        <taxon>Ecdysozoa</taxon>
        <taxon>Arthropoda</taxon>
        <taxon>Crustacea</taxon>
        <taxon>Multicrustacea</taxon>
        <taxon>Hexanauplia</taxon>
        <taxon>Copepoda</taxon>
        <taxon>Siphonostomatoida</taxon>
        <taxon>Caligidae</taxon>
        <taxon>Lepeophtheirus</taxon>
    </lineage>
</organism>
<keyword evidence="2" id="KW-1185">Reference proteome</keyword>
<proteinExistence type="predicted"/>
<dbReference type="Proteomes" id="UP000675881">
    <property type="component" value="Chromosome 8"/>
</dbReference>
<evidence type="ECO:0000313" key="2">
    <source>
        <dbReference type="Proteomes" id="UP000675881"/>
    </source>
</evidence>
<protein>
    <submittedName>
        <fullName evidence="1">(salmon louse) hypothetical protein</fullName>
    </submittedName>
</protein>
<gene>
    <name evidence="1" type="ORF">LSAA_13857</name>
</gene>
<dbReference type="EMBL" id="HG994587">
    <property type="protein sequence ID" value="CAF3015766.1"/>
    <property type="molecule type" value="Genomic_DNA"/>
</dbReference>
<name>A0A7R8HCH0_LEPSM</name>
<evidence type="ECO:0000313" key="1">
    <source>
        <dbReference type="EMBL" id="CAF3015766.1"/>
    </source>
</evidence>
<sequence>MGKINSAVQLQKWNKGESGFDSEENPLETATTFKEVSSKIFKLHILISDFTYDNKPHTTIFSKNMLLAMYYGCLYSRKKCNSAWRIEQELTRMNIRLKK</sequence>
<dbReference type="AlphaFoldDB" id="A0A7R8HCH0"/>
<reference evidence="1" key="1">
    <citation type="submission" date="2021-02" db="EMBL/GenBank/DDBJ databases">
        <authorList>
            <person name="Bekaert M."/>
        </authorList>
    </citation>
    <scope>NUCLEOTIDE SEQUENCE</scope>
    <source>
        <strain evidence="1">IoA-00</strain>
    </source>
</reference>
<accession>A0A7R8HCH0</accession>